<dbReference type="Gene3D" id="3.40.50.150">
    <property type="entry name" value="Vaccinia Virus protein VP39"/>
    <property type="match status" value="1"/>
</dbReference>
<dbReference type="InterPro" id="IPR029063">
    <property type="entry name" value="SAM-dependent_MTases_sf"/>
</dbReference>
<keyword evidence="2" id="KW-1185">Reference proteome</keyword>
<dbReference type="SUPFAM" id="SSF53335">
    <property type="entry name" value="S-adenosyl-L-methionine-dependent methyltransferases"/>
    <property type="match status" value="1"/>
</dbReference>
<evidence type="ECO:0000313" key="1">
    <source>
        <dbReference type="EMBL" id="MCW1883177.1"/>
    </source>
</evidence>
<sequence>MAFFKNLKEKRKYSKWIEDGRPDPPPPLAKREMLLDYKQRHGLQVLVETGTFKGDTVEAMRGEFRKVYSIELAEKFYTEAKQRFAGVANVELHQGDSGKVMPQIVAKLDAPTLFWLDGHYSGGDTAQGDLNCPVWGELEAIFSAAMTQPFVVLIDDARCFRHVGAVDYPAVSDIETWVKERRPDLGIEVAMDCIRIAPKSA</sequence>
<protein>
    <recommendedName>
        <fullName evidence="3">Class I SAM-dependent methyltransferase</fullName>
    </recommendedName>
</protein>
<evidence type="ECO:0008006" key="3">
    <source>
        <dbReference type="Google" id="ProtNLM"/>
    </source>
</evidence>
<comment type="caution">
    <text evidence="1">The sequence shown here is derived from an EMBL/GenBank/DDBJ whole genome shotgun (WGS) entry which is preliminary data.</text>
</comment>
<reference evidence="1 2" key="1">
    <citation type="submission" date="2022-10" db="EMBL/GenBank/DDBJ databases">
        <title>Luteolibacter flavescens strain MCCC 1K03193, whole genome shotgun sequencing project.</title>
        <authorList>
            <person name="Zhao G."/>
            <person name="Shen L."/>
        </authorList>
    </citation>
    <scope>NUCLEOTIDE SEQUENCE [LARGE SCALE GENOMIC DNA]</scope>
    <source>
        <strain evidence="1 2">MCCC 1K03193</strain>
    </source>
</reference>
<gene>
    <name evidence="1" type="ORF">OKA04_00450</name>
</gene>
<name>A0ABT3FI97_9BACT</name>
<dbReference type="RefSeq" id="WP_264499140.1">
    <property type="nucleotide sequence ID" value="NZ_JAPDDS010000001.1"/>
</dbReference>
<accession>A0ABT3FI97</accession>
<organism evidence="1 2">
    <name type="scientific">Luteolibacter flavescens</name>
    <dbReference type="NCBI Taxonomy" id="1859460"/>
    <lineage>
        <taxon>Bacteria</taxon>
        <taxon>Pseudomonadati</taxon>
        <taxon>Verrucomicrobiota</taxon>
        <taxon>Verrucomicrobiia</taxon>
        <taxon>Verrucomicrobiales</taxon>
        <taxon>Verrucomicrobiaceae</taxon>
        <taxon>Luteolibacter</taxon>
    </lineage>
</organism>
<dbReference type="Proteomes" id="UP001207930">
    <property type="component" value="Unassembled WGS sequence"/>
</dbReference>
<dbReference type="EMBL" id="JAPDDS010000001">
    <property type="protein sequence ID" value="MCW1883177.1"/>
    <property type="molecule type" value="Genomic_DNA"/>
</dbReference>
<proteinExistence type="predicted"/>
<evidence type="ECO:0000313" key="2">
    <source>
        <dbReference type="Proteomes" id="UP001207930"/>
    </source>
</evidence>